<protein>
    <submittedName>
        <fullName evidence="1">Uncharacterized protein</fullName>
    </submittedName>
</protein>
<dbReference type="RefSeq" id="WP_157301055.1">
    <property type="nucleotide sequence ID" value="NZ_BAAAZB010000002.1"/>
</dbReference>
<reference evidence="1 2" key="1">
    <citation type="submission" date="2019-12" db="EMBL/GenBank/DDBJ databases">
        <title>The draft genomic sequence of strain Chitinophaga oryziterrae JCM 16595.</title>
        <authorList>
            <person name="Zhang X."/>
        </authorList>
    </citation>
    <scope>NUCLEOTIDE SEQUENCE [LARGE SCALE GENOMIC DNA]</scope>
    <source>
        <strain evidence="1 2">JCM 16595</strain>
    </source>
</reference>
<comment type="caution">
    <text evidence="1">The sequence shown here is derived from an EMBL/GenBank/DDBJ whole genome shotgun (WGS) entry which is preliminary data.</text>
</comment>
<name>A0A6N8JDR3_9BACT</name>
<organism evidence="1 2">
    <name type="scientific">Chitinophaga oryziterrae</name>
    <dbReference type="NCBI Taxonomy" id="1031224"/>
    <lineage>
        <taxon>Bacteria</taxon>
        <taxon>Pseudomonadati</taxon>
        <taxon>Bacteroidota</taxon>
        <taxon>Chitinophagia</taxon>
        <taxon>Chitinophagales</taxon>
        <taxon>Chitinophagaceae</taxon>
        <taxon>Chitinophaga</taxon>
    </lineage>
</organism>
<proteinExistence type="predicted"/>
<dbReference type="EMBL" id="WRXO01000005">
    <property type="protein sequence ID" value="MVT42419.1"/>
    <property type="molecule type" value="Genomic_DNA"/>
</dbReference>
<accession>A0A6N8JDR3</accession>
<evidence type="ECO:0000313" key="2">
    <source>
        <dbReference type="Proteomes" id="UP000468388"/>
    </source>
</evidence>
<evidence type="ECO:0000313" key="1">
    <source>
        <dbReference type="EMBL" id="MVT42419.1"/>
    </source>
</evidence>
<sequence>MQHPELPQKFLDMLYDVLDEKFHEEVYQMYLKGEKEAQEYKEYYYTELWKDLNHVTGGLA</sequence>
<dbReference type="Proteomes" id="UP000468388">
    <property type="component" value="Unassembled WGS sequence"/>
</dbReference>
<gene>
    <name evidence="1" type="ORF">GO495_17635</name>
</gene>
<dbReference type="AlphaFoldDB" id="A0A6N8JDR3"/>
<keyword evidence="2" id="KW-1185">Reference proteome</keyword>